<name>A0A161TEM6_XYLHT</name>
<dbReference type="OMA" id="CPITNLI"/>
<dbReference type="SMART" id="SM00995">
    <property type="entry name" value="AD"/>
    <property type="match status" value="1"/>
</dbReference>
<dbReference type="InterPro" id="IPR047574">
    <property type="entry name" value="AD"/>
</dbReference>
<gene>
    <name evidence="3" type="ORF">L228DRAFT_266740</name>
</gene>
<dbReference type="Pfam" id="PF09793">
    <property type="entry name" value="AD"/>
    <property type="match status" value="1"/>
</dbReference>
<proteinExistence type="predicted"/>
<dbReference type="InterPro" id="IPR019181">
    <property type="entry name" value="LSM12_ABD"/>
</dbReference>
<evidence type="ECO:0000313" key="3">
    <source>
        <dbReference type="EMBL" id="KZF24397.1"/>
    </source>
</evidence>
<dbReference type="STRING" id="1328760.A0A161TEM6"/>
<organism evidence="3 4">
    <name type="scientific">Xylona heveae (strain CBS 132557 / TC161)</name>
    <dbReference type="NCBI Taxonomy" id="1328760"/>
    <lineage>
        <taxon>Eukaryota</taxon>
        <taxon>Fungi</taxon>
        <taxon>Dikarya</taxon>
        <taxon>Ascomycota</taxon>
        <taxon>Pezizomycotina</taxon>
        <taxon>Xylonomycetes</taxon>
        <taxon>Xylonales</taxon>
        <taxon>Xylonaceae</taxon>
        <taxon>Xylona</taxon>
    </lineage>
</organism>
<dbReference type="GeneID" id="28900041"/>
<protein>
    <recommendedName>
        <fullName evidence="2">AD domain-containing protein</fullName>
    </recommendedName>
</protein>
<dbReference type="RefSeq" id="XP_018189952.1">
    <property type="nucleotide sequence ID" value="XM_018334904.1"/>
</dbReference>
<sequence>MADTKRQAGNKSAAATPSLGTPNMVSIEAALSGVVGARIRVVTTESHPQALEGTVFTYCPFTHLLALNTAPPPPTPTPTSVSMQQQQLGDYHVIPISRIQSFALLGIAPNGASPGGFENVQPSIESLDLKALKVREENAVRKLHEKEARRGKGVGKEGQDIFDALSRTLPTRWAGTSIVVLDSVTIAAPYRPSDCDAPPREHRTLMRVRRVLENERKKISERNGTATVTGADKGPIRKGG</sequence>
<dbReference type="Proteomes" id="UP000076632">
    <property type="component" value="Unassembled WGS sequence"/>
</dbReference>
<dbReference type="InterPro" id="IPR039683">
    <property type="entry name" value="Lsm12-like"/>
</dbReference>
<evidence type="ECO:0000313" key="4">
    <source>
        <dbReference type="Proteomes" id="UP000076632"/>
    </source>
</evidence>
<keyword evidence="4" id="KW-1185">Reference proteome</keyword>
<dbReference type="InParanoid" id="A0A161TEM6"/>
<feature type="region of interest" description="Disordered" evidence="1">
    <location>
        <begin position="217"/>
        <end position="240"/>
    </location>
</feature>
<feature type="domain" description="AD" evidence="2">
    <location>
        <begin position="125"/>
        <end position="220"/>
    </location>
</feature>
<dbReference type="FunCoup" id="A0A161TEM6">
    <property type="interactions" value="632"/>
</dbReference>
<evidence type="ECO:0000256" key="1">
    <source>
        <dbReference type="SAM" id="MobiDB-lite"/>
    </source>
</evidence>
<dbReference type="PANTHER" id="PTHR13542">
    <property type="entry name" value="LSM12 HOMOLOG"/>
    <property type="match status" value="1"/>
</dbReference>
<reference evidence="3 4" key="1">
    <citation type="journal article" date="2016" name="Fungal Biol.">
        <title>The genome of Xylona heveae provides a window into fungal endophytism.</title>
        <authorList>
            <person name="Gazis R."/>
            <person name="Kuo A."/>
            <person name="Riley R."/>
            <person name="LaButti K."/>
            <person name="Lipzen A."/>
            <person name="Lin J."/>
            <person name="Amirebrahimi M."/>
            <person name="Hesse C.N."/>
            <person name="Spatafora J.W."/>
            <person name="Henrissat B."/>
            <person name="Hainaut M."/>
            <person name="Grigoriev I.V."/>
            <person name="Hibbett D.S."/>
        </authorList>
    </citation>
    <scope>NUCLEOTIDE SEQUENCE [LARGE SCALE GENOMIC DNA]</scope>
    <source>
        <strain evidence="3 4">TC161</strain>
    </source>
</reference>
<dbReference type="EMBL" id="KV407456">
    <property type="protein sequence ID" value="KZF24397.1"/>
    <property type="molecule type" value="Genomic_DNA"/>
</dbReference>
<dbReference type="OrthoDB" id="1057137at2759"/>
<dbReference type="AlphaFoldDB" id="A0A161TEM6"/>
<accession>A0A161TEM6</accession>
<evidence type="ECO:0000259" key="2">
    <source>
        <dbReference type="PROSITE" id="PS52001"/>
    </source>
</evidence>
<dbReference type="PROSITE" id="PS52001">
    <property type="entry name" value="AD"/>
    <property type="match status" value="1"/>
</dbReference>